<organism evidence="4 5">
    <name type="scientific">Kaistella treverensis</name>
    <dbReference type="NCBI Taxonomy" id="631455"/>
    <lineage>
        <taxon>Bacteria</taxon>
        <taxon>Pseudomonadati</taxon>
        <taxon>Bacteroidota</taxon>
        <taxon>Flavobacteriia</taxon>
        <taxon>Flavobacteriales</taxon>
        <taxon>Weeksellaceae</taxon>
        <taxon>Chryseobacterium group</taxon>
        <taxon>Kaistella</taxon>
    </lineage>
</organism>
<dbReference type="InterPro" id="IPR003399">
    <property type="entry name" value="Mce/MlaD"/>
</dbReference>
<evidence type="ECO:0000313" key="4">
    <source>
        <dbReference type="EMBL" id="SFI86325.1"/>
    </source>
</evidence>
<keyword evidence="5" id="KW-1185">Reference proteome</keyword>
<reference evidence="5" key="1">
    <citation type="submission" date="2016-10" db="EMBL/GenBank/DDBJ databases">
        <authorList>
            <person name="Varghese N."/>
            <person name="Submissions S."/>
        </authorList>
    </citation>
    <scope>NUCLEOTIDE SEQUENCE [LARGE SCALE GENOMIC DNA]</scope>
    <source>
        <strain evidence="5">DSM 22251</strain>
    </source>
</reference>
<dbReference type="InterPro" id="IPR052336">
    <property type="entry name" value="MlaD_Phospholipid_Transporter"/>
</dbReference>
<evidence type="ECO:0000313" key="5">
    <source>
        <dbReference type="Proteomes" id="UP000242560"/>
    </source>
</evidence>
<evidence type="ECO:0000256" key="1">
    <source>
        <dbReference type="SAM" id="Coils"/>
    </source>
</evidence>
<gene>
    <name evidence="4" type="ORF">SAMN05421638_1247</name>
</gene>
<keyword evidence="1" id="KW-0175">Coiled coil</keyword>
<dbReference type="Pfam" id="PF02470">
    <property type="entry name" value="MlaD"/>
    <property type="match status" value="1"/>
</dbReference>
<evidence type="ECO:0000259" key="3">
    <source>
        <dbReference type="Pfam" id="PF02470"/>
    </source>
</evidence>
<dbReference type="Proteomes" id="UP000242560">
    <property type="component" value="Unassembled WGS sequence"/>
</dbReference>
<sequence>MLYLSHKKYTKVKFTKEIKAGLIALLAIVGFVFLFQFMKGKSLFTTDNIFYAKFDNVEGLEASNPVSINGLKVGQVDNIIPITEADGKIHFVVEVLVDDSFEFSKKSTLEIFEPGLMSGKQMRVNLAYGGEMAKDGDTLAGEFKLSMLNSISSQVGPVKDQVQVVLKRVDSLVTNANQLVDDQNRQQINALLTNLNRTVTAFERTSQQTNALLANNDPRIQKMLDNANLATISAKTAIDKYGQVADAVDVQKLNNTIDKLSTTADKLNGVISGIQNGEGSLGKLAKDEQLYQNLNKTAENLNLLVEDLKANPKRYLNFSVFGKNTKD</sequence>
<feature type="domain" description="Mce/MlaD" evidence="3">
    <location>
        <begin position="50"/>
        <end position="121"/>
    </location>
</feature>
<name>A0A1I3LP96_9FLAO</name>
<proteinExistence type="predicted"/>
<feature type="transmembrane region" description="Helical" evidence="2">
    <location>
        <begin position="20"/>
        <end position="38"/>
    </location>
</feature>
<evidence type="ECO:0000256" key="2">
    <source>
        <dbReference type="SAM" id="Phobius"/>
    </source>
</evidence>
<dbReference type="PANTHER" id="PTHR33371">
    <property type="entry name" value="INTERMEMBRANE PHOSPHOLIPID TRANSPORT SYSTEM BINDING PROTEIN MLAD-RELATED"/>
    <property type="match status" value="1"/>
</dbReference>
<dbReference type="EMBL" id="FORQ01000002">
    <property type="protein sequence ID" value="SFI86325.1"/>
    <property type="molecule type" value="Genomic_DNA"/>
</dbReference>
<protein>
    <submittedName>
        <fullName evidence="4">Phospholipid/cholesterol/gamma-HCH transport system substrate-binding protein</fullName>
    </submittedName>
</protein>
<dbReference type="PANTHER" id="PTHR33371:SF4">
    <property type="entry name" value="INTERMEMBRANE PHOSPHOLIPID TRANSPORT SYSTEM BINDING PROTEIN MLAD"/>
    <property type="match status" value="1"/>
</dbReference>
<accession>A0A1I3LP96</accession>
<keyword evidence="2" id="KW-1133">Transmembrane helix</keyword>
<dbReference type="AlphaFoldDB" id="A0A1I3LP96"/>
<feature type="coiled-coil region" evidence="1">
    <location>
        <begin position="250"/>
        <end position="311"/>
    </location>
</feature>
<keyword evidence="2" id="KW-0472">Membrane</keyword>
<keyword evidence="2" id="KW-0812">Transmembrane</keyword>